<organism evidence="1 2">
    <name type="scientific">Burkholderia ubonensis</name>
    <dbReference type="NCBI Taxonomy" id="101571"/>
    <lineage>
        <taxon>Bacteria</taxon>
        <taxon>Pseudomonadati</taxon>
        <taxon>Pseudomonadota</taxon>
        <taxon>Betaproteobacteria</taxon>
        <taxon>Burkholderiales</taxon>
        <taxon>Burkholderiaceae</taxon>
        <taxon>Burkholderia</taxon>
        <taxon>Burkholderia cepacia complex</taxon>
    </lineage>
</organism>
<comment type="caution">
    <text evidence="1">The sequence shown here is derived from an EMBL/GenBank/DDBJ whole genome shotgun (WGS) entry which is preliminary data.</text>
</comment>
<accession>A0ABD4E8X4</accession>
<evidence type="ECO:0000313" key="1">
    <source>
        <dbReference type="EMBL" id="KVN89722.1"/>
    </source>
</evidence>
<reference evidence="1 2" key="1">
    <citation type="submission" date="2015-11" db="EMBL/GenBank/DDBJ databases">
        <title>Expanding the genomic diversity of Burkholderia species for the development of highly accurate diagnostics.</title>
        <authorList>
            <person name="Sahl J."/>
            <person name="Keim P."/>
            <person name="Wagner D."/>
        </authorList>
    </citation>
    <scope>NUCLEOTIDE SEQUENCE [LARGE SCALE GENOMIC DNA]</scope>
    <source>
        <strain evidence="1 2">MSMB1585WGS</strain>
    </source>
</reference>
<evidence type="ECO:0000313" key="2">
    <source>
        <dbReference type="Proteomes" id="UP000057910"/>
    </source>
</evidence>
<protein>
    <submittedName>
        <fullName evidence="1">Uncharacterized protein</fullName>
    </submittedName>
</protein>
<name>A0ABD4E8X4_9BURK</name>
<dbReference type="EMBL" id="LPAD01000026">
    <property type="protein sequence ID" value="KVN89722.1"/>
    <property type="molecule type" value="Genomic_DNA"/>
</dbReference>
<sequence length="110" mass="11900">MAARIDGDPDVDALRLAIADLTGRLIAERRDNLDYWEKHCFANALGALALNVQRGVRASTTGLLLSLNYLDAALLPADRRDENYAPHSADVEALTAEQLLDDVRALGGTV</sequence>
<proteinExistence type="predicted"/>
<dbReference type="Proteomes" id="UP000057910">
    <property type="component" value="Unassembled WGS sequence"/>
</dbReference>
<dbReference type="AlphaFoldDB" id="A0ABD4E8X4"/>
<gene>
    <name evidence="1" type="ORF">WJ68_02510</name>
</gene>